<evidence type="ECO:0000313" key="5">
    <source>
        <dbReference type="Proteomes" id="UP000585474"/>
    </source>
</evidence>
<name>A0A7J0H8G0_9ERIC</name>
<evidence type="ECO:0000259" key="3">
    <source>
        <dbReference type="Pfam" id="PF00561"/>
    </source>
</evidence>
<accession>A0A7J0H8G0</accession>
<dbReference type="EMBL" id="BJWL01000028">
    <property type="protein sequence ID" value="GFZ19393.1"/>
    <property type="molecule type" value="Genomic_DNA"/>
</dbReference>
<keyword evidence="5" id="KW-1185">Reference proteome</keyword>
<dbReference type="PRINTS" id="PR00111">
    <property type="entry name" value="ABHYDROLASE"/>
</dbReference>
<dbReference type="PANTHER" id="PTHR43329">
    <property type="entry name" value="EPOXIDE HYDROLASE"/>
    <property type="match status" value="1"/>
</dbReference>
<reference evidence="4 5" key="1">
    <citation type="submission" date="2019-07" db="EMBL/GenBank/DDBJ databases">
        <title>De Novo Assembly of kiwifruit Actinidia rufa.</title>
        <authorList>
            <person name="Sugita-Konishi S."/>
            <person name="Sato K."/>
            <person name="Mori E."/>
            <person name="Abe Y."/>
            <person name="Kisaki G."/>
            <person name="Hamano K."/>
            <person name="Suezawa K."/>
            <person name="Otani M."/>
            <person name="Fukuda T."/>
            <person name="Manabe T."/>
            <person name="Gomi K."/>
            <person name="Tabuchi M."/>
            <person name="Akimitsu K."/>
            <person name="Kataoka I."/>
        </authorList>
    </citation>
    <scope>NUCLEOTIDE SEQUENCE [LARGE SCALE GENOMIC DNA]</scope>
    <source>
        <strain evidence="5">cv. Fuchu</strain>
    </source>
</reference>
<comment type="caution">
    <text evidence="4">The sequence shown here is derived from an EMBL/GenBank/DDBJ whole genome shotgun (WGS) entry which is preliminary data.</text>
</comment>
<evidence type="ECO:0000256" key="2">
    <source>
        <dbReference type="ARBA" id="ARBA00038334"/>
    </source>
</evidence>
<dbReference type="AlphaFoldDB" id="A0A7J0H8G0"/>
<evidence type="ECO:0000313" key="4">
    <source>
        <dbReference type="EMBL" id="GFZ19393.1"/>
    </source>
</evidence>
<gene>
    <name evidence="4" type="ORF">Acr_28g0000980</name>
</gene>
<dbReference type="GO" id="GO:0016787">
    <property type="term" value="F:hydrolase activity"/>
    <property type="evidence" value="ECO:0007669"/>
    <property type="project" value="UniProtKB-KW"/>
</dbReference>
<keyword evidence="1 4" id="KW-0378">Hydrolase</keyword>
<dbReference type="Proteomes" id="UP000585474">
    <property type="component" value="Unassembled WGS sequence"/>
</dbReference>
<dbReference type="SUPFAM" id="SSF53474">
    <property type="entry name" value="alpha/beta-Hydrolases"/>
    <property type="match status" value="1"/>
</dbReference>
<dbReference type="OrthoDB" id="7130006at2759"/>
<feature type="domain" description="AB hydrolase-1" evidence="3">
    <location>
        <begin position="25"/>
        <end position="126"/>
    </location>
</feature>
<dbReference type="InterPro" id="IPR000639">
    <property type="entry name" value="Epox_hydrolase-like"/>
</dbReference>
<proteinExistence type="inferred from homology"/>
<dbReference type="Pfam" id="PF00561">
    <property type="entry name" value="Abhydrolase_1"/>
    <property type="match status" value="1"/>
</dbReference>
<evidence type="ECO:0000256" key="1">
    <source>
        <dbReference type="ARBA" id="ARBA00022801"/>
    </source>
</evidence>
<dbReference type="InterPro" id="IPR000073">
    <property type="entry name" value="AB_hydrolase_1"/>
</dbReference>
<dbReference type="Gene3D" id="3.40.50.1820">
    <property type="entry name" value="alpha/beta hydrolase"/>
    <property type="match status" value="1"/>
</dbReference>
<sequence length="141" mass="15861">MDKIQHRTIFVNGINMHVAETGAGPPVLFLHGFPELWYSWRHQMVSLSSRGYRAIAPDLRGYGDTDAPPSAASYSALHIVGDLVSLLDALGLDRIFLVGHDWGAFIAWYFCLLRPDRIRALVNMSVVFHRRNPSRKTLTVS</sequence>
<dbReference type="InterPro" id="IPR029058">
    <property type="entry name" value="AB_hydrolase_fold"/>
</dbReference>
<dbReference type="PRINTS" id="PR00412">
    <property type="entry name" value="EPOXHYDRLASE"/>
</dbReference>
<protein>
    <submittedName>
        <fullName evidence="4">Alpha/beta-Hydrolases superfamily protein</fullName>
    </submittedName>
</protein>
<comment type="similarity">
    <text evidence="2">Belongs to the AB hydrolase superfamily. Epoxide hydrolase family.</text>
</comment>
<organism evidence="4 5">
    <name type="scientific">Actinidia rufa</name>
    <dbReference type="NCBI Taxonomy" id="165716"/>
    <lineage>
        <taxon>Eukaryota</taxon>
        <taxon>Viridiplantae</taxon>
        <taxon>Streptophyta</taxon>
        <taxon>Embryophyta</taxon>
        <taxon>Tracheophyta</taxon>
        <taxon>Spermatophyta</taxon>
        <taxon>Magnoliopsida</taxon>
        <taxon>eudicotyledons</taxon>
        <taxon>Gunneridae</taxon>
        <taxon>Pentapetalae</taxon>
        <taxon>asterids</taxon>
        <taxon>Ericales</taxon>
        <taxon>Actinidiaceae</taxon>
        <taxon>Actinidia</taxon>
    </lineage>
</organism>